<dbReference type="SUPFAM" id="SSF50978">
    <property type="entry name" value="WD40 repeat-like"/>
    <property type="match status" value="1"/>
</dbReference>
<dbReference type="InterPro" id="IPR001680">
    <property type="entry name" value="WD40_rpt"/>
</dbReference>
<gene>
    <name evidence="9" type="ORF">BaRGS_00037968</name>
</gene>
<feature type="repeat" description="WD" evidence="8">
    <location>
        <begin position="288"/>
        <end position="318"/>
    </location>
</feature>
<protein>
    <recommendedName>
        <fullName evidence="7">Serine-threonine kinase receptor-associated protein</fullName>
    </recommendedName>
</protein>
<dbReference type="Gene3D" id="2.130.10.10">
    <property type="entry name" value="YVTN repeat-like/Quinoprotein amine dehydrogenase"/>
    <property type="match status" value="1"/>
</dbReference>
<organism evidence="9 10">
    <name type="scientific">Batillaria attramentaria</name>
    <dbReference type="NCBI Taxonomy" id="370345"/>
    <lineage>
        <taxon>Eukaryota</taxon>
        <taxon>Metazoa</taxon>
        <taxon>Spiralia</taxon>
        <taxon>Lophotrochozoa</taxon>
        <taxon>Mollusca</taxon>
        <taxon>Gastropoda</taxon>
        <taxon>Caenogastropoda</taxon>
        <taxon>Sorbeoconcha</taxon>
        <taxon>Cerithioidea</taxon>
        <taxon>Batillariidae</taxon>
        <taxon>Batillaria</taxon>
    </lineage>
</organism>
<proteinExistence type="inferred from homology"/>
<evidence type="ECO:0000313" key="9">
    <source>
        <dbReference type="EMBL" id="KAK7464044.1"/>
    </source>
</evidence>
<keyword evidence="5" id="KW-0648">Protein biosynthesis</keyword>
<dbReference type="InterPro" id="IPR036322">
    <property type="entry name" value="WD40_repeat_dom_sf"/>
</dbReference>
<feature type="repeat" description="WD" evidence="8">
    <location>
        <begin position="70"/>
        <end position="111"/>
    </location>
</feature>
<dbReference type="EMBL" id="JACVVK020000591">
    <property type="protein sequence ID" value="KAK7464044.1"/>
    <property type="molecule type" value="Genomic_DNA"/>
</dbReference>
<dbReference type="PROSITE" id="PS00678">
    <property type="entry name" value="WD_REPEATS_1"/>
    <property type="match status" value="1"/>
</dbReference>
<evidence type="ECO:0000256" key="7">
    <source>
        <dbReference type="ARBA" id="ARBA00040390"/>
    </source>
</evidence>
<dbReference type="Pfam" id="PF24805">
    <property type="entry name" value="EIF3I"/>
    <property type="match status" value="1"/>
</dbReference>
<dbReference type="InterPro" id="IPR015943">
    <property type="entry name" value="WD40/YVTN_repeat-like_dom_sf"/>
</dbReference>
<sequence length="332" mass="37201">RYGGRFDSTDPARTQRPRVKLSLKPIMLHGHERSITQIKYNREGDLIYSCAKDAQPNVWYSLNGERLGTFNGHNGAVWCIDVDWDTTKVLTGSADNTCKLWDAQTGSCLTSLATNTAVRSCGFSFSGNMVMLTTDKTMVAEEPLQRVTFPTTEPKITSAIWGGLEDFILTGHENGEVNQFEFKSGEKIASEKPHNKQINDIQPSKDGSYFITSSKDFTAKLFDMQTLEELKTYRTERPVNSASISPLKDHVVLGGGQEAMSVTTTSTRIGKFDARFFHLVFEEEFGSVKGHFGPINSLSFHPDGKSYSSGGEDGYVRVHYFDQTYLDFHFEY</sequence>
<name>A0ABD0J833_9CAEN</name>
<keyword evidence="1" id="KW-0963">Cytoplasm</keyword>
<evidence type="ECO:0000256" key="6">
    <source>
        <dbReference type="ARBA" id="ARBA00038394"/>
    </source>
</evidence>
<accession>A0ABD0J833</accession>
<dbReference type="FunFam" id="2.130.10.10:FF:000127">
    <property type="entry name" value="Eukaryotic translation initiation factor 3 subunit I"/>
    <property type="match status" value="1"/>
</dbReference>
<comment type="similarity">
    <text evidence="6">Belongs to the WD repeat STRAP family.</text>
</comment>
<evidence type="ECO:0000313" key="10">
    <source>
        <dbReference type="Proteomes" id="UP001519460"/>
    </source>
</evidence>
<dbReference type="InterPro" id="IPR019775">
    <property type="entry name" value="WD40_repeat_CS"/>
</dbReference>
<keyword evidence="4" id="KW-0677">Repeat</keyword>
<dbReference type="GO" id="GO:0003743">
    <property type="term" value="F:translation initiation factor activity"/>
    <property type="evidence" value="ECO:0007669"/>
    <property type="project" value="UniProtKB-KW"/>
</dbReference>
<keyword evidence="2" id="KW-0396">Initiation factor</keyword>
<evidence type="ECO:0000256" key="5">
    <source>
        <dbReference type="ARBA" id="ARBA00022917"/>
    </source>
</evidence>
<feature type="non-terminal residue" evidence="9">
    <location>
        <position position="1"/>
    </location>
</feature>
<keyword evidence="3 8" id="KW-0853">WD repeat</keyword>
<dbReference type="CDD" id="cd00200">
    <property type="entry name" value="WD40"/>
    <property type="match status" value="1"/>
</dbReference>
<dbReference type="HAMAP" id="MF_03008">
    <property type="entry name" value="eIF3i"/>
    <property type="match status" value="1"/>
</dbReference>
<evidence type="ECO:0000256" key="1">
    <source>
        <dbReference type="ARBA" id="ARBA00022490"/>
    </source>
</evidence>
<feature type="repeat" description="WD" evidence="8">
    <location>
        <begin position="28"/>
        <end position="69"/>
    </location>
</feature>
<dbReference type="AlphaFoldDB" id="A0ABD0J833"/>
<dbReference type="PANTHER" id="PTHR19877">
    <property type="entry name" value="EUKARYOTIC TRANSLATION INITIATION FACTOR 3 SUBUNIT I"/>
    <property type="match status" value="1"/>
</dbReference>
<reference evidence="9 10" key="1">
    <citation type="journal article" date="2023" name="Sci. Data">
        <title>Genome assembly of the Korean intertidal mud-creeper Batillaria attramentaria.</title>
        <authorList>
            <person name="Patra A.K."/>
            <person name="Ho P.T."/>
            <person name="Jun S."/>
            <person name="Lee S.J."/>
            <person name="Kim Y."/>
            <person name="Won Y.J."/>
        </authorList>
    </citation>
    <scope>NUCLEOTIDE SEQUENCE [LARGE SCALE GENOMIC DNA]</scope>
    <source>
        <strain evidence="9">Wonlab-2016</strain>
    </source>
</reference>
<dbReference type="PROSITE" id="PS50082">
    <property type="entry name" value="WD_REPEATS_2"/>
    <property type="match status" value="4"/>
</dbReference>
<dbReference type="SMART" id="SM00320">
    <property type="entry name" value="WD40"/>
    <property type="match status" value="6"/>
</dbReference>
<evidence type="ECO:0000256" key="8">
    <source>
        <dbReference type="PROSITE-ProRule" id="PRU00221"/>
    </source>
</evidence>
<dbReference type="PANTHER" id="PTHR19877:SF1">
    <property type="entry name" value="EUKARYOTIC TRANSLATION INITIATION FACTOR 3 SUBUNIT I"/>
    <property type="match status" value="1"/>
</dbReference>
<dbReference type="PROSITE" id="PS50294">
    <property type="entry name" value="WD_REPEATS_REGION"/>
    <property type="match status" value="3"/>
</dbReference>
<evidence type="ECO:0000256" key="4">
    <source>
        <dbReference type="ARBA" id="ARBA00022737"/>
    </source>
</evidence>
<evidence type="ECO:0000256" key="2">
    <source>
        <dbReference type="ARBA" id="ARBA00022540"/>
    </source>
</evidence>
<dbReference type="InterPro" id="IPR027525">
    <property type="entry name" value="eIF3i"/>
</dbReference>
<keyword evidence="10" id="KW-1185">Reference proteome</keyword>
<feature type="repeat" description="WD" evidence="8">
    <location>
        <begin position="191"/>
        <end position="232"/>
    </location>
</feature>
<comment type="caution">
    <text evidence="9">The sequence shown here is derived from an EMBL/GenBank/DDBJ whole genome shotgun (WGS) entry which is preliminary data.</text>
</comment>
<dbReference type="Proteomes" id="UP001519460">
    <property type="component" value="Unassembled WGS sequence"/>
</dbReference>
<evidence type="ECO:0000256" key="3">
    <source>
        <dbReference type="ARBA" id="ARBA00022574"/>
    </source>
</evidence>